<dbReference type="Proteomes" id="UP000601108">
    <property type="component" value="Unassembled WGS sequence"/>
</dbReference>
<proteinExistence type="predicted"/>
<feature type="signal peptide" evidence="1">
    <location>
        <begin position="1"/>
        <end position="19"/>
    </location>
</feature>
<reference evidence="2 3" key="1">
    <citation type="journal article" date="2014" name="Int. J. Syst. Evol. Microbiol.">
        <title>Complete genome sequence of Corynebacterium casei LMG S-19264T (=DSM 44701T), isolated from a smear-ripened cheese.</title>
        <authorList>
            <consortium name="US DOE Joint Genome Institute (JGI-PGF)"/>
            <person name="Walter F."/>
            <person name="Albersmeier A."/>
            <person name="Kalinowski J."/>
            <person name="Ruckert C."/>
        </authorList>
    </citation>
    <scope>NUCLEOTIDE SEQUENCE [LARGE SCALE GENOMIC DNA]</scope>
    <source>
        <strain evidence="2 3">KCTC 12285</strain>
    </source>
</reference>
<keyword evidence="1" id="KW-0732">Signal</keyword>
<dbReference type="EMBL" id="BMWS01000010">
    <property type="protein sequence ID" value="GGX16633.1"/>
    <property type="molecule type" value="Genomic_DNA"/>
</dbReference>
<organism evidence="2 3">
    <name type="scientific">Aquimarina muelleri</name>
    <dbReference type="NCBI Taxonomy" id="279356"/>
    <lineage>
        <taxon>Bacteria</taxon>
        <taxon>Pseudomonadati</taxon>
        <taxon>Bacteroidota</taxon>
        <taxon>Flavobacteriia</taxon>
        <taxon>Flavobacteriales</taxon>
        <taxon>Flavobacteriaceae</taxon>
        <taxon>Aquimarina</taxon>
    </lineage>
</organism>
<evidence type="ECO:0000313" key="3">
    <source>
        <dbReference type="Proteomes" id="UP000601108"/>
    </source>
</evidence>
<sequence length="154" mass="17696">MKKVMYAMVILLCFGCANNNSKTIKMEDSRSFEITEEASTSYLSEADAYSILIQQKLQEYLDKKTLLKTNPDFNTETEEYKLISIKNNPNIKRIELISPFEIVSDSIKKVVTKVVLEHQTDTIITFIKTSTIVIDNKTYKTHKIAFKKTEDIGN</sequence>
<protein>
    <submittedName>
        <fullName evidence="2">Uncharacterized protein</fullName>
    </submittedName>
</protein>
<name>A0A918JVC3_9FLAO</name>
<comment type="caution">
    <text evidence="2">The sequence shown here is derived from an EMBL/GenBank/DDBJ whole genome shotgun (WGS) entry which is preliminary data.</text>
</comment>
<gene>
    <name evidence="2" type="ORF">GCM10007384_17650</name>
</gene>
<dbReference type="AlphaFoldDB" id="A0A918JVC3"/>
<keyword evidence="3" id="KW-1185">Reference proteome</keyword>
<feature type="chain" id="PRO_5037847272" evidence="1">
    <location>
        <begin position="20"/>
        <end position="154"/>
    </location>
</feature>
<accession>A0A918JVC3</accession>
<evidence type="ECO:0000256" key="1">
    <source>
        <dbReference type="SAM" id="SignalP"/>
    </source>
</evidence>
<evidence type="ECO:0000313" key="2">
    <source>
        <dbReference type="EMBL" id="GGX16633.1"/>
    </source>
</evidence>
<dbReference type="RefSeq" id="WP_027412033.1">
    <property type="nucleotide sequence ID" value="NZ_BMWS01000010.1"/>
</dbReference>